<keyword evidence="1" id="KW-0732">Signal</keyword>
<feature type="signal peptide" evidence="1">
    <location>
        <begin position="1"/>
        <end position="21"/>
    </location>
</feature>
<dbReference type="EMBL" id="SNYR01000003">
    <property type="protein sequence ID" value="TDQ61787.1"/>
    <property type="molecule type" value="Genomic_DNA"/>
</dbReference>
<dbReference type="Proteomes" id="UP000295391">
    <property type="component" value="Unassembled WGS sequence"/>
</dbReference>
<dbReference type="Gene3D" id="3.30.160.150">
    <property type="entry name" value="Lipoprotein like domain"/>
    <property type="match status" value="1"/>
</dbReference>
<reference evidence="2 3" key="1">
    <citation type="submission" date="2019-03" db="EMBL/GenBank/DDBJ databases">
        <title>Genomic Encyclopedia of Type Strains, Phase III (KMG-III): the genomes of soil and plant-associated and newly described type strains.</title>
        <authorList>
            <person name="Whitman W."/>
        </authorList>
    </citation>
    <scope>NUCLEOTIDE SEQUENCE [LARGE SCALE GENOMIC DNA]</scope>
    <source>
        <strain evidence="2 3">CGMCC 1.7002</strain>
    </source>
</reference>
<gene>
    <name evidence="2" type="ORF">ATL17_2890</name>
</gene>
<sequence length="167" mass="18050">MLLFKPFKLAALAGLTATLLAGCTLQPAYQGATAGKKDFDLTYAEADTRLEQVIFQKIRFDLGQETGATYKLDLSAGASARALFKAGSQFARNEKEMKVTISYQLIQQDSEETVLSGSRFATATYQTSGQLVADKAAAQDAEHRAGEAAAKLVEIDLLQFFNEAPTQ</sequence>
<evidence type="ECO:0000256" key="1">
    <source>
        <dbReference type="SAM" id="SignalP"/>
    </source>
</evidence>
<comment type="caution">
    <text evidence="2">The sequence shown here is derived from an EMBL/GenBank/DDBJ whole genome shotgun (WGS) entry which is preliminary data.</text>
</comment>
<name>A0A4R6VQ71_9HYPH</name>
<evidence type="ECO:0000313" key="3">
    <source>
        <dbReference type="Proteomes" id="UP000295391"/>
    </source>
</evidence>
<organism evidence="2 3">
    <name type="scientific">Maritalea mobilis</name>
    <dbReference type="NCBI Taxonomy" id="483324"/>
    <lineage>
        <taxon>Bacteria</taxon>
        <taxon>Pseudomonadati</taxon>
        <taxon>Pseudomonadota</taxon>
        <taxon>Alphaproteobacteria</taxon>
        <taxon>Hyphomicrobiales</taxon>
        <taxon>Devosiaceae</taxon>
        <taxon>Maritalea</taxon>
    </lineage>
</organism>
<dbReference type="RefSeq" id="WP_133573479.1">
    <property type="nucleotide sequence ID" value="NZ_SNYR01000003.1"/>
</dbReference>
<keyword evidence="3" id="KW-1185">Reference proteome</keyword>
<evidence type="ECO:0000313" key="2">
    <source>
        <dbReference type="EMBL" id="TDQ61787.1"/>
    </source>
</evidence>
<proteinExistence type="predicted"/>
<dbReference type="PROSITE" id="PS51257">
    <property type="entry name" value="PROKAR_LIPOPROTEIN"/>
    <property type="match status" value="1"/>
</dbReference>
<dbReference type="AlphaFoldDB" id="A0A4R6VQ71"/>
<dbReference type="OrthoDB" id="7950865at2"/>
<keyword evidence="2" id="KW-0449">Lipoprotein</keyword>
<feature type="chain" id="PRO_5020927194" evidence="1">
    <location>
        <begin position="22"/>
        <end position="167"/>
    </location>
</feature>
<protein>
    <submittedName>
        <fullName evidence="2">LPS-assembly lipoprotein</fullName>
    </submittedName>
</protein>
<accession>A0A4R6VQ71</accession>